<dbReference type="InterPro" id="IPR001633">
    <property type="entry name" value="EAL_dom"/>
</dbReference>
<name>A0A1N7PJD3_9FLAO</name>
<accession>A0A1N7PJD3</accession>
<reference evidence="3" key="1">
    <citation type="submission" date="2017-01" db="EMBL/GenBank/DDBJ databases">
        <authorList>
            <person name="Varghese N."/>
            <person name="Submissions S."/>
        </authorList>
    </citation>
    <scope>NUCLEOTIDE SEQUENCE [LARGE SCALE GENOMIC DNA]</scope>
    <source>
        <strain evidence="3">DSM 21068</strain>
    </source>
</reference>
<dbReference type="EMBL" id="FTOJ01000020">
    <property type="protein sequence ID" value="SIT10701.1"/>
    <property type="molecule type" value="Genomic_DNA"/>
</dbReference>
<sequence length="49" mass="5391">MKKIVINREVVISSVAKMVADKSAVRSFLKGKTSIETLTQKGIKFAKPI</sequence>
<gene>
    <name evidence="2" type="ORF">SAMN05421796_1203</name>
</gene>
<dbReference type="OrthoDB" id="1453698at2"/>
<dbReference type="RefSeq" id="WP_159439286.1">
    <property type="nucleotide sequence ID" value="NZ_FTOJ01000020.1"/>
</dbReference>
<dbReference type="AlphaFoldDB" id="A0A1N7PJD3"/>
<feature type="domain" description="EAL" evidence="1">
    <location>
        <begin position="1"/>
        <end position="49"/>
    </location>
</feature>
<dbReference type="Proteomes" id="UP000186246">
    <property type="component" value="Unassembled WGS sequence"/>
</dbReference>
<evidence type="ECO:0000259" key="1">
    <source>
        <dbReference type="PROSITE" id="PS50883"/>
    </source>
</evidence>
<protein>
    <recommendedName>
        <fullName evidence="1">EAL domain-containing protein</fullName>
    </recommendedName>
</protein>
<proteinExistence type="predicted"/>
<evidence type="ECO:0000313" key="3">
    <source>
        <dbReference type="Proteomes" id="UP000186246"/>
    </source>
</evidence>
<organism evidence="2 3">
    <name type="scientific">Chryseobacterium piscicola</name>
    <dbReference type="NCBI Taxonomy" id="551459"/>
    <lineage>
        <taxon>Bacteria</taxon>
        <taxon>Pseudomonadati</taxon>
        <taxon>Bacteroidota</taxon>
        <taxon>Flavobacteriia</taxon>
        <taxon>Flavobacteriales</taxon>
        <taxon>Weeksellaceae</taxon>
        <taxon>Chryseobacterium group</taxon>
        <taxon>Chryseobacterium</taxon>
    </lineage>
</organism>
<dbReference type="PROSITE" id="PS50883">
    <property type="entry name" value="EAL"/>
    <property type="match status" value="1"/>
</dbReference>
<evidence type="ECO:0000313" key="2">
    <source>
        <dbReference type="EMBL" id="SIT10701.1"/>
    </source>
</evidence>